<dbReference type="Proteomes" id="UP000290565">
    <property type="component" value="Unassembled WGS sequence"/>
</dbReference>
<accession>A0A4Q0SID8</accession>
<evidence type="ECO:0000313" key="3">
    <source>
        <dbReference type="Proteomes" id="UP000290565"/>
    </source>
</evidence>
<name>A0A4Q0SID8_9BRAD</name>
<reference evidence="2 3" key="1">
    <citation type="submission" date="2015-04" db="EMBL/GenBank/DDBJ databases">
        <title>Comparative genomics of rhizobia nodulating Arachis hypogaea in China.</title>
        <authorList>
            <person name="Li Y."/>
        </authorList>
    </citation>
    <scope>NUCLEOTIDE SEQUENCE [LARGE SCALE GENOMIC DNA]</scope>
    <source>
        <strain evidence="2 3">CCBAU 51787</strain>
    </source>
</reference>
<gene>
    <name evidence="2" type="ORF">XH94_18880</name>
</gene>
<dbReference type="AlphaFoldDB" id="A0A4Q0SID8"/>
<comment type="caution">
    <text evidence="2">The sequence shown here is derived from an EMBL/GenBank/DDBJ whole genome shotgun (WGS) entry which is preliminary data.</text>
</comment>
<dbReference type="Pfam" id="PF18753">
    <property type="entry name" value="Nmad2"/>
    <property type="match status" value="1"/>
</dbReference>
<dbReference type="EMBL" id="LBJM01000052">
    <property type="protein sequence ID" value="RXH39355.1"/>
    <property type="molecule type" value="Genomic_DNA"/>
</dbReference>
<organism evidence="2 3">
    <name type="scientific">Bradyrhizobium zhanjiangense</name>
    <dbReference type="NCBI Taxonomy" id="1325107"/>
    <lineage>
        <taxon>Bacteria</taxon>
        <taxon>Pseudomonadati</taxon>
        <taxon>Pseudomonadota</taxon>
        <taxon>Alphaproteobacteria</taxon>
        <taxon>Hyphomicrobiales</taxon>
        <taxon>Nitrobacteraceae</taxon>
        <taxon>Bradyrhizobium</taxon>
    </lineage>
</organism>
<dbReference type="RefSeq" id="WP_164939454.1">
    <property type="nucleotide sequence ID" value="NZ_LBJM01000052.1"/>
</dbReference>
<evidence type="ECO:0000313" key="2">
    <source>
        <dbReference type="EMBL" id="RXH39355.1"/>
    </source>
</evidence>
<proteinExistence type="predicted"/>
<protein>
    <recommendedName>
        <fullName evidence="1">Nucleotide modification associated domain-containing protein</fullName>
    </recommendedName>
</protein>
<feature type="domain" description="Nucleotide modification associated" evidence="1">
    <location>
        <begin position="2"/>
        <end position="196"/>
    </location>
</feature>
<sequence>MTLFSYVIEHDLGFAPNPFHGVCTLACCKPQIRKIAKVGDYILGTGAVDPKLAGHLCYWMRVDEVIGFDDYWQDHRFRRKKAVMSGSTVLRYGDNIYHRDGGEEFVQEDSFHSLEDGSLSLGDLHRDTGTTDRVLISREFAYWGRLGIKIPDHLSFVLKKGPGHRCIFTDEQIAQVMAWLQTLPQRGYIGEPAHWQFIGAKRPRAKKAAKAKAVSA</sequence>
<evidence type="ECO:0000259" key="1">
    <source>
        <dbReference type="Pfam" id="PF18753"/>
    </source>
</evidence>
<dbReference type="InterPro" id="IPR041180">
    <property type="entry name" value="Nmad2"/>
</dbReference>